<keyword evidence="2" id="KW-0812">Transmembrane</keyword>
<accession>A0ABU7LSU2</accession>
<dbReference type="Pfam" id="PF02325">
    <property type="entry name" value="CCB3_YggT"/>
    <property type="match status" value="1"/>
</dbReference>
<keyword evidence="2" id="KW-0472">Membrane</keyword>
<dbReference type="InterPro" id="IPR003425">
    <property type="entry name" value="CCB3/YggT"/>
</dbReference>
<evidence type="ECO:0000256" key="2">
    <source>
        <dbReference type="SAM" id="Phobius"/>
    </source>
</evidence>
<feature type="transmembrane region" description="Helical" evidence="2">
    <location>
        <begin position="12"/>
        <end position="37"/>
    </location>
</feature>
<proteinExistence type="inferred from homology"/>
<dbReference type="RefSeq" id="WP_330199637.1">
    <property type="nucleotide sequence ID" value="NZ_JAZDRP010000007.1"/>
</dbReference>
<dbReference type="PANTHER" id="PTHR33219">
    <property type="entry name" value="YLMG HOMOLOG PROTEIN 2, CHLOROPLASTIC"/>
    <property type="match status" value="1"/>
</dbReference>
<feature type="transmembrane region" description="Helical" evidence="2">
    <location>
        <begin position="79"/>
        <end position="97"/>
    </location>
</feature>
<dbReference type="EMBL" id="JAZDRP010000007">
    <property type="protein sequence ID" value="MEE2526973.1"/>
    <property type="molecule type" value="Genomic_DNA"/>
</dbReference>
<keyword evidence="2" id="KW-1133">Transmembrane helix</keyword>
<comment type="caution">
    <text evidence="3">The sequence shown here is derived from an EMBL/GenBank/DDBJ whole genome shotgun (WGS) entry which is preliminary data.</text>
</comment>
<evidence type="ECO:0000313" key="3">
    <source>
        <dbReference type="EMBL" id="MEE2526973.1"/>
    </source>
</evidence>
<reference evidence="3 4" key="1">
    <citation type="submission" date="2024-01" db="EMBL/GenBank/DDBJ databases">
        <title>Hyphobacterium bacterium isolated from marine sediment.</title>
        <authorList>
            <person name="Zhao S."/>
        </authorList>
    </citation>
    <scope>NUCLEOTIDE SEQUENCE [LARGE SCALE GENOMIC DNA]</scope>
    <source>
        <strain evidence="4">HN65</strain>
    </source>
</reference>
<evidence type="ECO:0000313" key="4">
    <source>
        <dbReference type="Proteomes" id="UP001354971"/>
    </source>
</evidence>
<sequence>MGTNLSLLDALIVYFLDPVLGLFILILIVGIILSWLISFRIVNPYNPFVGSLWRMTSTLTEPVLQPVRRILPNLGGLDFSPLVVILLIQFIRGWLLPELMFRF</sequence>
<dbReference type="Proteomes" id="UP001354971">
    <property type="component" value="Unassembled WGS sequence"/>
</dbReference>
<evidence type="ECO:0000256" key="1">
    <source>
        <dbReference type="ARBA" id="ARBA00010894"/>
    </source>
</evidence>
<organism evidence="3 4">
    <name type="scientific">Hyphobacterium lacteum</name>
    <dbReference type="NCBI Taxonomy" id="3116575"/>
    <lineage>
        <taxon>Bacteria</taxon>
        <taxon>Pseudomonadati</taxon>
        <taxon>Pseudomonadota</taxon>
        <taxon>Alphaproteobacteria</taxon>
        <taxon>Maricaulales</taxon>
        <taxon>Maricaulaceae</taxon>
        <taxon>Hyphobacterium</taxon>
    </lineage>
</organism>
<gene>
    <name evidence="3" type="ORF">V0U79_11385</name>
</gene>
<dbReference type="PANTHER" id="PTHR33219:SF14">
    <property type="entry name" value="PROTEIN COFACTOR ASSEMBLY OF COMPLEX C SUBUNIT B CCB3, CHLOROPLASTIC-RELATED"/>
    <property type="match status" value="1"/>
</dbReference>
<name>A0ABU7LSU2_9PROT</name>
<keyword evidence="4" id="KW-1185">Reference proteome</keyword>
<comment type="similarity">
    <text evidence="1">Belongs to the YggT family.</text>
</comment>
<protein>
    <submittedName>
        <fullName evidence="3">YggT family protein</fullName>
    </submittedName>
</protein>